<evidence type="ECO:0000259" key="1">
    <source>
        <dbReference type="Pfam" id="PF02371"/>
    </source>
</evidence>
<dbReference type="EMBL" id="JBHUGY010000003">
    <property type="protein sequence ID" value="MFD2051837.1"/>
    <property type="molecule type" value="Genomic_DNA"/>
</dbReference>
<feature type="domain" description="Transposase IS116/IS110/IS902 C-terminal" evidence="1">
    <location>
        <begin position="2"/>
        <end position="45"/>
    </location>
</feature>
<reference evidence="3" key="1">
    <citation type="journal article" date="2019" name="Int. J. Syst. Evol. Microbiol.">
        <title>The Global Catalogue of Microorganisms (GCM) 10K type strain sequencing project: providing services to taxonomists for standard genome sequencing and annotation.</title>
        <authorList>
            <consortium name="The Broad Institute Genomics Platform"/>
            <consortium name="The Broad Institute Genome Sequencing Center for Infectious Disease"/>
            <person name="Wu L."/>
            <person name="Ma J."/>
        </authorList>
    </citation>
    <scope>NUCLEOTIDE SEQUENCE [LARGE SCALE GENOMIC DNA]</scope>
    <source>
        <strain evidence="3">CGMCC 1.16226</strain>
    </source>
</reference>
<accession>A0ABW4W889</accession>
<name>A0ABW4W889_9HYPH</name>
<organism evidence="2 3">
    <name type="scientific">Mesorhizobium calcicola</name>
    <dbReference type="NCBI Taxonomy" id="1300310"/>
    <lineage>
        <taxon>Bacteria</taxon>
        <taxon>Pseudomonadati</taxon>
        <taxon>Pseudomonadota</taxon>
        <taxon>Alphaproteobacteria</taxon>
        <taxon>Hyphomicrobiales</taxon>
        <taxon>Phyllobacteriaceae</taxon>
        <taxon>Mesorhizobium</taxon>
    </lineage>
</organism>
<dbReference type="InterPro" id="IPR003346">
    <property type="entry name" value="Transposase_20"/>
</dbReference>
<comment type="caution">
    <text evidence="2">The sequence shown here is derived from an EMBL/GenBank/DDBJ whole genome shotgun (WGS) entry which is preliminary data.</text>
</comment>
<evidence type="ECO:0000313" key="3">
    <source>
        <dbReference type="Proteomes" id="UP001597349"/>
    </source>
</evidence>
<dbReference type="Pfam" id="PF02371">
    <property type="entry name" value="Transposase_20"/>
    <property type="match status" value="1"/>
</dbReference>
<evidence type="ECO:0000313" key="2">
    <source>
        <dbReference type="EMBL" id="MFD2051837.1"/>
    </source>
</evidence>
<sequence>MSYFGLNPRVRQSGLGIAEYGRISKHGRFHARAVLAEAAWAAAKAPGPL</sequence>
<protein>
    <submittedName>
        <fullName evidence="2">Transposase</fullName>
    </submittedName>
</protein>
<proteinExistence type="predicted"/>
<gene>
    <name evidence="2" type="ORF">ACFSQT_01205</name>
</gene>
<dbReference type="RefSeq" id="WP_379016659.1">
    <property type="nucleotide sequence ID" value="NZ_JBHUGY010000003.1"/>
</dbReference>
<keyword evidence="3" id="KW-1185">Reference proteome</keyword>
<dbReference type="Proteomes" id="UP001597349">
    <property type="component" value="Unassembled WGS sequence"/>
</dbReference>